<keyword evidence="5" id="KW-1185">Reference proteome</keyword>
<evidence type="ECO:0000256" key="2">
    <source>
        <dbReference type="PROSITE-ProRule" id="PRU00252"/>
    </source>
</evidence>
<dbReference type="InterPro" id="IPR012340">
    <property type="entry name" value="NA-bd_OB-fold"/>
</dbReference>
<feature type="compositionally biased region" description="Basic and acidic residues" evidence="3">
    <location>
        <begin position="127"/>
        <end position="137"/>
    </location>
</feature>
<proteinExistence type="predicted"/>
<evidence type="ECO:0000256" key="1">
    <source>
        <dbReference type="ARBA" id="ARBA00023125"/>
    </source>
</evidence>
<dbReference type="Gene3D" id="2.40.50.140">
    <property type="entry name" value="Nucleic acid-binding proteins"/>
    <property type="match status" value="1"/>
</dbReference>
<dbReference type="Pfam" id="PF00436">
    <property type="entry name" value="SSB"/>
    <property type="match status" value="1"/>
</dbReference>
<evidence type="ECO:0000313" key="4">
    <source>
        <dbReference type="EMBL" id="NYE16214.1"/>
    </source>
</evidence>
<feature type="region of interest" description="Disordered" evidence="3">
    <location>
        <begin position="107"/>
        <end position="157"/>
    </location>
</feature>
<evidence type="ECO:0000256" key="3">
    <source>
        <dbReference type="SAM" id="MobiDB-lite"/>
    </source>
</evidence>
<organism evidence="4 5">
    <name type="scientific">Actinomadura citrea</name>
    <dbReference type="NCBI Taxonomy" id="46158"/>
    <lineage>
        <taxon>Bacteria</taxon>
        <taxon>Bacillati</taxon>
        <taxon>Actinomycetota</taxon>
        <taxon>Actinomycetes</taxon>
        <taxon>Streptosporangiales</taxon>
        <taxon>Thermomonosporaceae</taxon>
        <taxon>Actinomadura</taxon>
    </lineage>
</organism>
<dbReference type="AlphaFoldDB" id="A0A7Y9GGW8"/>
<sequence length="157" mass="17703">MNEAHVTITGWVAAEPRYAVTTNGHPFLSLRVGCTPRRFDRQTGQWQDDESLYVTVNCWRGLADNVNASDLQRGTPILVTGRLRIRQYERDDQWRFSAEVEATTLGPDLTRGTVDYRPAQRSGPLTDEDRQLARDAADQWALTTPTEEAEEAEPKAA</sequence>
<dbReference type="SUPFAM" id="SSF50249">
    <property type="entry name" value="Nucleic acid-binding proteins"/>
    <property type="match status" value="1"/>
</dbReference>
<dbReference type="GO" id="GO:0003697">
    <property type="term" value="F:single-stranded DNA binding"/>
    <property type="evidence" value="ECO:0007669"/>
    <property type="project" value="InterPro"/>
</dbReference>
<gene>
    <name evidence="4" type="ORF">BJ999_006510</name>
</gene>
<dbReference type="PROSITE" id="PS50935">
    <property type="entry name" value="SSB"/>
    <property type="match status" value="1"/>
</dbReference>
<name>A0A7Y9GGW8_9ACTN</name>
<comment type="caution">
    <text evidence="4">The sequence shown here is derived from an EMBL/GenBank/DDBJ whole genome shotgun (WGS) entry which is preliminary data.</text>
</comment>
<dbReference type="Proteomes" id="UP000591272">
    <property type="component" value="Unassembled WGS sequence"/>
</dbReference>
<keyword evidence="1 2" id="KW-0238">DNA-binding</keyword>
<dbReference type="CDD" id="cd04496">
    <property type="entry name" value="SSB_OBF"/>
    <property type="match status" value="1"/>
</dbReference>
<reference evidence="4 5" key="1">
    <citation type="submission" date="2020-07" db="EMBL/GenBank/DDBJ databases">
        <title>Sequencing the genomes of 1000 actinobacteria strains.</title>
        <authorList>
            <person name="Klenk H.-P."/>
        </authorList>
    </citation>
    <scope>NUCLEOTIDE SEQUENCE [LARGE SCALE GENOMIC DNA]</scope>
    <source>
        <strain evidence="4 5">DSM 43461</strain>
    </source>
</reference>
<protein>
    <submittedName>
        <fullName evidence="4">Single-strand DNA-binding protein</fullName>
    </submittedName>
</protein>
<dbReference type="RefSeq" id="WP_179836795.1">
    <property type="nucleotide sequence ID" value="NZ_BMRD01000009.1"/>
</dbReference>
<dbReference type="EMBL" id="JACCBT010000001">
    <property type="protein sequence ID" value="NYE16214.1"/>
    <property type="molecule type" value="Genomic_DNA"/>
</dbReference>
<evidence type="ECO:0000313" key="5">
    <source>
        <dbReference type="Proteomes" id="UP000591272"/>
    </source>
</evidence>
<dbReference type="InterPro" id="IPR000424">
    <property type="entry name" value="Primosome_PriB/ssb"/>
</dbReference>
<accession>A0A7Y9GGW8</accession>